<reference evidence="1 2" key="1">
    <citation type="submission" date="2017-12" db="EMBL/GenBank/DDBJ databases">
        <authorList>
            <person name="Paulsen S."/>
            <person name="Gram L.K."/>
        </authorList>
    </citation>
    <scope>NUCLEOTIDE SEQUENCE [LARGE SCALE GENOMIC DNA]</scope>
    <source>
        <strain evidence="1 2">S1189</strain>
    </source>
</reference>
<dbReference type="EMBL" id="PNCM01000005">
    <property type="protein sequence ID" value="TMP83736.1"/>
    <property type="molecule type" value="Genomic_DNA"/>
</dbReference>
<evidence type="ECO:0000313" key="2">
    <source>
        <dbReference type="Proteomes" id="UP000307362"/>
    </source>
</evidence>
<dbReference type="RefSeq" id="WP_138566026.1">
    <property type="nucleotide sequence ID" value="NZ_PNCM01000005.1"/>
</dbReference>
<gene>
    <name evidence="1" type="ORF">CWB73_00885</name>
</gene>
<accession>A0A5S3YZ08</accession>
<sequence length="93" mass="10780">MFVKHNGVLVATIGSLMSFDEVTAFLKSNEIDIPASELELEYSHSETLELRQKAYKDESDPLHMEWQYDQTELSKQAWLSKVEEIKARYPFPA</sequence>
<proteinExistence type="predicted"/>
<evidence type="ECO:0000313" key="1">
    <source>
        <dbReference type="EMBL" id="TMP83736.1"/>
    </source>
</evidence>
<comment type="caution">
    <text evidence="1">The sequence shown here is derived from an EMBL/GenBank/DDBJ whole genome shotgun (WGS) entry which is preliminary data.</text>
</comment>
<organism evidence="1 2">
    <name type="scientific">Pseudoalteromonas phenolica</name>
    <dbReference type="NCBI Taxonomy" id="161398"/>
    <lineage>
        <taxon>Bacteria</taxon>
        <taxon>Pseudomonadati</taxon>
        <taxon>Pseudomonadota</taxon>
        <taxon>Gammaproteobacteria</taxon>
        <taxon>Alteromonadales</taxon>
        <taxon>Pseudoalteromonadaceae</taxon>
        <taxon>Pseudoalteromonas</taxon>
    </lineage>
</organism>
<reference evidence="2" key="2">
    <citation type="submission" date="2019-06" db="EMBL/GenBank/DDBJ databases">
        <title>Co-occurence of chitin degradation, pigmentation and bioactivity in marine Pseudoalteromonas.</title>
        <authorList>
            <person name="Sonnenschein E.C."/>
            <person name="Bech P.K."/>
        </authorList>
    </citation>
    <scope>NUCLEOTIDE SEQUENCE [LARGE SCALE GENOMIC DNA]</scope>
    <source>
        <strain evidence="2">S1189</strain>
    </source>
</reference>
<name>A0A5S3YZ08_9GAMM</name>
<dbReference type="OrthoDB" id="7008478at2"/>
<dbReference type="AlphaFoldDB" id="A0A5S3YZ08"/>
<protein>
    <submittedName>
        <fullName evidence="1">Uncharacterized protein</fullName>
    </submittedName>
</protein>
<dbReference type="Proteomes" id="UP000307362">
    <property type="component" value="Unassembled WGS sequence"/>
</dbReference>